<protein>
    <recommendedName>
        <fullName evidence="6">Pectate lyase superfamily protein domain-containing protein</fullName>
    </recommendedName>
</protein>
<dbReference type="Proteomes" id="UP000639396">
    <property type="component" value="Unassembled WGS sequence"/>
</dbReference>
<evidence type="ECO:0000259" key="2">
    <source>
        <dbReference type="Pfam" id="PF05048"/>
    </source>
</evidence>
<accession>A0A927GZ31</accession>
<feature type="domain" description="Periplasmic copper-binding protein NosD beta helix" evidence="2">
    <location>
        <begin position="304"/>
        <end position="439"/>
    </location>
</feature>
<dbReference type="InterPro" id="IPR012334">
    <property type="entry name" value="Pectin_lyas_fold"/>
</dbReference>
<reference evidence="4" key="1">
    <citation type="submission" date="2020-09" db="EMBL/GenBank/DDBJ databases">
        <title>A novel bacterium of genus Paenibacillus, isolated from South China Sea.</title>
        <authorList>
            <person name="Huang H."/>
            <person name="Mo K."/>
            <person name="Hu Y."/>
        </authorList>
    </citation>
    <scope>NUCLEOTIDE SEQUENCE</scope>
    <source>
        <strain evidence="4">IB182363</strain>
    </source>
</reference>
<dbReference type="EMBL" id="JACXJA010000009">
    <property type="protein sequence ID" value="MBD2862205.1"/>
    <property type="molecule type" value="Genomic_DNA"/>
</dbReference>
<evidence type="ECO:0008006" key="6">
    <source>
        <dbReference type="Google" id="ProtNLM"/>
    </source>
</evidence>
<proteinExistence type="predicted"/>
<dbReference type="AlphaFoldDB" id="A0A927GZ31"/>
<comment type="caution">
    <text evidence="4">The sequence shown here is derived from an EMBL/GenBank/DDBJ whole genome shotgun (WGS) entry which is preliminary data.</text>
</comment>
<evidence type="ECO:0000256" key="1">
    <source>
        <dbReference type="SAM" id="MobiDB-lite"/>
    </source>
</evidence>
<dbReference type="Gene3D" id="2.160.20.10">
    <property type="entry name" value="Single-stranded right-handed beta-helix, Pectin lyase-like"/>
    <property type="match status" value="1"/>
</dbReference>
<name>A0A927GZ31_9BACL</name>
<organism evidence="4 5">
    <name type="scientific">Paenibacillus oceani</name>
    <dbReference type="NCBI Taxonomy" id="2772510"/>
    <lineage>
        <taxon>Bacteria</taxon>
        <taxon>Bacillati</taxon>
        <taxon>Bacillota</taxon>
        <taxon>Bacilli</taxon>
        <taxon>Bacillales</taxon>
        <taxon>Paenibacillaceae</taxon>
        <taxon>Paenibacillus</taxon>
    </lineage>
</organism>
<dbReference type="InterPro" id="IPR024535">
    <property type="entry name" value="RHGA/B-epi-like_pectate_lyase"/>
</dbReference>
<evidence type="ECO:0000313" key="5">
    <source>
        <dbReference type="Proteomes" id="UP000639396"/>
    </source>
</evidence>
<dbReference type="InterPro" id="IPR006626">
    <property type="entry name" value="PbH1"/>
</dbReference>
<dbReference type="SMART" id="SM00710">
    <property type="entry name" value="PbH1"/>
    <property type="match status" value="9"/>
</dbReference>
<dbReference type="SUPFAM" id="SSF51126">
    <property type="entry name" value="Pectin lyase-like"/>
    <property type="match status" value="1"/>
</dbReference>
<feature type="region of interest" description="Disordered" evidence="1">
    <location>
        <begin position="1"/>
        <end position="23"/>
    </location>
</feature>
<feature type="domain" description="Rhamnogalacturonase A/B/Epimerase-like pectate lyase" evidence="3">
    <location>
        <begin position="147"/>
        <end position="189"/>
    </location>
</feature>
<dbReference type="InterPro" id="IPR022441">
    <property type="entry name" value="Para_beta_helix_rpt-2"/>
</dbReference>
<dbReference type="InterPro" id="IPR007742">
    <property type="entry name" value="NosD_dom"/>
</dbReference>
<dbReference type="PROSITE" id="PS51318">
    <property type="entry name" value="TAT"/>
    <property type="match status" value="1"/>
</dbReference>
<dbReference type="Pfam" id="PF12708">
    <property type="entry name" value="Pect-lyase_RHGA_epim"/>
    <property type="match status" value="1"/>
</dbReference>
<dbReference type="Pfam" id="PF05048">
    <property type="entry name" value="NosD"/>
    <property type="match status" value="1"/>
</dbReference>
<evidence type="ECO:0000259" key="3">
    <source>
        <dbReference type="Pfam" id="PF12708"/>
    </source>
</evidence>
<gene>
    <name evidence="4" type="ORF">IDH45_09440</name>
</gene>
<dbReference type="InterPro" id="IPR011050">
    <property type="entry name" value="Pectin_lyase_fold/virulence"/>
</dbReference>
<sequence length="642" mass="65852">MNKDQFERPAAGSGEGIDSTGTTESLSRRKMLTALGVTGAAAAATGILGLTPAVSVAKSVYGEVDIQAKGVKHQLDALTESAVQVITIAELRSLTGSTYATAYYVTDHNMEGVFGLDPTDTGSADNTGTIIVSASGLRYKRGFAGPISVKWFGAKGDGANDDTSALQAAIDAAAAEGGEVFLPSGTYNIGTRYTFAAPGSMSFGYALRVPGNVTISGTTGTLLTQAITYENRRVLFYIAGSNVVFRNLSIENAYTITPGGNLSSIEFGAGDGFDASLSVPIENVMIENIVVRRSWHPVKFHFSDGSGTTANNILVRGVRSYHDPVSKSSGGINFRSTPNGRITRVTIESCQIHNPVTSAGIGLYGVHEATVTGCLSTGSGPSAAGIQLENGARAIAVTGNTCTDNINGIWADDSVDVTISGNTVVGTGNVKGIRVTHQGYADEPTKITTGIVVSGNSLRGCRIVSEPFGASPAGGFGSLTITGNVITADGSSITTAIHTTRVAQLNVVGNTVVGAGTYSLYFSTNPDDLLVVSMNMTAKASSENSVGIKVTGLASNINLVGNTFANGVDTLGGENGSRVANAGIGGPLHWQLGSTRIMAGAGLPELVRSAPPGSIYLRTDGGSTSTLFVKETGTGTEGWVAK</sequence>
<evidence type="ECO:0000313" key="4">
    <source>
        <dbReference type="EMBL" id="MBD2862205.1"/>
    </source>
</evidence>
<dbReference type="NCBIfam" id="TIGR03804">
    <property type="entry name" value="para_beta_helix"/>
    <property type="match status" value="1"/>
</dbReference>
<keyword evidence="5" id="KW-1185">Reference proteome</keyword>
<dbReference type="RefSeq" id="WP_190926894.1">
    <property type="nucleotide sequence ID" value="NZ_JACXJA010000009.1"/>
</dbReference>
<dbReference type="InterPro" id="IPR006311">
    <property type="entry name" value="TAT_signal"/>
</dbReference>